<accession>A0ACC6QHF5</accession>
<organism evidence="1 2">
    <name type="scientific">Streptomyces pratisoli</name>
    <dbReference type="NCBI Taxonomy" id="3139917"/>
    <lineage>
        <taxon>Bacteria</taxon>
        <taxon>Bacillati</taxon>
        <taxon>Actinomycetota</taxon>
        <taxon>Actinomycetes</taxon>
        <taxon>Kitasatosporales</taxon>
        <taxon>Streptomycetaceae</taxon>
        <taxon>Streptomyces</taxon>
    </lineage>
</organism>
<name>A0ACC6QHF5_9ACTN</name>
<comment type="caution">
    <text evidence="1">The sequence shown here is derived from an EMBL/GenBank/DDBJ whole genome shotgun (WGS) entry which is preliminary data.</text>
</comment>
<dbReference type="EMBL" id="JBBKAI010000002">
    <property type="protein sequence ID" value="MEJ8657789.1"/>
    <property type="molecule type" value="Genomic_DNA"/>
</dbReference>
<keyword evidence="2" id="KW-1185">Reference proteome</keyword>
<sequence length="332" mass="36908">MPRTTPPRPVDIEAIFPDLSAYRGTATRLHPRPGTPGETESSVGGPLLWPADEPWPVCTEPHARGAERLDDVRLRRRILDEAWRRSPSGPNEEERQLLASLEGAHSEPSLKDTEPVPLLPLAQLHRRDVPGLVSGPEGCDLLQVLWCPFDAHGGGYELSLHLRWRRSSEVTDVLADRPEPLLVGSDAFVAEPCVLHPERVVEHVFPEVLPEELQERIYEWEGDEDEQDEDSILYQSDLSIAPGWKVGGFPGWPSTGPVEMTCECGERMELLLSVDSREWDNGTRSWIPLEDVPTSDVSGANIPTRVTVGRGGVLHVFICTADPTHAHRLNVQ</sequence>
<dbReference type="Proteomes" id="UP001375539">
    <property type="component" value="Unassembled WGS sequence"/>
</dbReference>
<reference evidence="1" key="1">
    <citation type="submission" date="2024-03" db="EMBL/GenBank/DDBJ databases">
        <title>Novel Streptomyces species of biotechnological and ecological value are a feature of Machair soil.</title>
        <authorList>
            <person name="Prole J.R."/>
            <person name="Goodfellow M."/>
            <person name="Allenby N."/>
            <person name="Ward A.C."/>
        </authorList>
    </citation>
    <scope>NUCLEOTIDE SEQUENCE</scope>
    <source>
        <strain evidence="1">MS1.AVA.4</strain>
    </source>
</reference>
<evidence type="ECO:0000313" key="1">
    <source>
        <dbReference type="EMBL" id="MEJ8657789.1"/>
    </source>
</evidence>
<proteinExistence type="predicted"/>
<protein>
    <submittedName>
        <fullName evidence="1">Uncharacterized protein</fullName>
    </submittedName>
</protein>
<gene>
    <name evidence="1" type="ORF">WKI58_14855</name>
</gene>
<evidence type="ECO:0000313" key="2">
    <source>
        <dbReference type="Proteomes" id="UP001375539"/>
    </source>
</evidence>